<organism evidence="1 2">
    <name type="scientific">Heliocybe sulcata</name>
    <dbReference type="NCBI Taxonomy" id="5364"/>
    <lineage>
        <taxon>Eukaryota</taxon>
        <taxon>Fungi</taxon>
        <taxon>Dikarya</taxon>
        <taxon>Basidiomycota</taxon>
        <taxon>Agaricomycotina</taxon>
        <taxon>Agaricomycetes</taxon>
        <taxon>Gloeophyllales</taxon>
        <taxon>Gloeophyllaceae</taxon>
        <taxon>Heliocybe</taxon>
    </lineage>
</organism>
<dbReference type="PANTHER" id="PTHR22942">
    <property type="entry name" value="RECA/RAD51/RADA DNA STRAND-PAIRING FAMILY MEMBER"/>
    <property type="match status" value="1"/>
</dbReference>
<dbReference type="Gene3D" id="1.10.150.20">
    <property type="entry name" value="5' to 3' exonuclease, C-terminal subdomain"/>
    <property type="match status" value="1"/>
</dbReference>
<accession>A0A5C3NI84</accession>
<evidence type="ECO:0008006" key="3">
    <source>
        <dbReference type="Google" id="ProtNLM"/>
    </source>
</evidence>
<dbReference type="Pfam" id="PF14520">
    <property type="entry name" value="HHH_5"/>
    <property type="match status" value="1"/>
</dbReference>
<dbReference type="EMBL" id="ML213503">
    <property type="protein sequence ID" value="TFK56990.1"/>
    <property type="molecule type" value="Genomic_DNA"/>
</dbReference>
<dbReference type="AlphaFoldDB" id="A0A5C3NI84"/>
<dbReference type="GO" id="GO:0003690">
    <property type="term" value="F:double-stranded DNA binding"/>
    <property type="evidence" value="ECO:0007669"/>
    <property type="project" value="TreeGrafter"/>
</dbReference>
<dbReference type="GO" id="GO:0070192">
    <property type="term" value="P:chromosome organization involved in meiotic cell cycle"/>
    <property type="evidence" value="ECO:0007669"/>
    <property type="project" value="TreeGrafter"/>
</dbReference>
<dbReference type="SUPFAM" id="SSF47794">
    <property type="entry name" value="Rad51 N-terminal domain-like"/>
    <property type="match status" value="1"/>
</dbReference>
<protein>
    <recommendedName>
        <fullName evidence="3">DNA recombination and repair protein Rad51-like C-terminal domain-containing protein</fullName>
    </recommendedName>
</protein>
<dbReference type="FunFam" id="1.10.150.20:FF:000126">
    <property type="entry name" value="DNA repair protein RAD51 homolog"/>
    <property type="match status" value="1"/>
</dbReference>
<dbReference type="GO" id="GO:0008094">
    <property type="term" value="F:ATP-dependent activity, acting on DNA"/>
    <property type="evidence" value="ECO:0007669"/>
    <property type="project" value="TreeGrafter"/>
</dbReference>
<proteinExistence type="predicted"/>
<dbReference type="GO" id="GO:0006312">
    <property type="term" value="P:mitotic recombination"/>
    <property type="evidence" value="ECO:0007669"/>
    <property type="project" value="TreeGrafter"/>
</dbReference>
<sequence>MSQQYSQHSQGDEEEDMQVAGPLLVGKLQEAGIHPQDIKKLVEAGLHTVESVAYTPKKQLISIKGISDQKADKIIAEGTSCHCMHNLFCAMTPVQHRRLYRLDSRARPKCMLGDRNSCTSRLARRTWTRCSEVESRLVPSRSYLASSVQESRRYAIR</sequence>
<dbReference type="Proteomes" id="UP000305948">
    <property type="component" value="Unassembled WGS sequence"/>
</dbReference>
<evidence type="ECO:0000313" key="2">
    <source>
        <dbReference type="Proteomes" id="UP000305948"/>
    </source>
</evidence>
<dbReference type="GO" id="GO:0000166">
    <property type="term" value="F:nucleotide binding"/>
    <property type="evidence" value="ECO:0007669"/>
    <property type="project" value="InterPro"/>
</dbReference>
<dbReference type="GO" id="GO:0000150">
    <property type="term" value="F:DNA strand exchange activity"/>
    <property type="evidence" value="ECO:0007669"/>
    <property type="project" value="TreeGrafter"/>
</dbReference>
<dbReference type="PANTHER" id="PTHR22942:SF39">
    <property type="entry name" value="DNA REPAIR PROTEIN RAD51 HOMOLOG 1"/>
    <property type="match status" value="1"/>
</dbReference>
<dbReference type="GO" id="GO:0007131">
    <property type="term" value="P:reciprocal meiotic recombination"/>
    <property type="evidence" value="ECO:0007669"/>
    <property type="project" value="TreeGrafter"/>
</dbReference>
<dbReference type="GO" id="GO:0042148">
    <property type="term" value="P:DNA strand invasion"/>
    <property type="evidence" value="ECO:0007669"/>
    <property type="project" value="TreeGrafter"/>
</dbReference>
<gene>
    <name evidence="1" type="ORF">OE88DRAFT_82385</name>
</gene>
<dbReference type="GO" id="GO:0003697">
    <property type="term" value="F:single-stranded DNA binding"/>
    <property type="evidence" value="ECO:0007669"/>
    <property type="project" value="TreeGrafter"/>
</dbReference>
<reference evidence="1 2" key="1">
    <citation type="journal article" date="2019" name="Nat. Ecol. Evol.">
        <title>Megaphylogeny resolves global patterns of mushroom evolution.</title>
        <authorList>
            <person name="Varga T."/>
            <person name="Krizsan K."/>
            <person name="Foldi C."/>
            <person name="Dima B."/>
            <person name="Sanchez-Garcia M."/>
            <person name="Sanchez-Ramirez S."/>
            <person name="Szollosi G.J."/>
            <person name="Szarkandi J.G."/>
            <person name="Papp V."/>
            <person name="Albert L."/>
            <person name="Andreopoulos W."/>
            <person name="Angelini C."/>
            <person name="Antonin V."/>
            <person name="Barry K.W."/>
            <person name="Bougher N.L."/>
            <person name="Buchanan P."/>
            <person name="Buyck B."/>
            <person name="Bense V."/>
            <person name="Catcheside P."/>
            <person name="Chovatia M."/>
            <person name="Cooper J."/>
            <person name="Damon W."/>
            <person name="Desjardin D."/>
            <person name="Finy P."/>
            <person name="Geml J."/>
            <person name="Haridas S."/>
            <person name="Hughes K."/>
            <person name="Justo A."/>
            <person name="Karasinski D."/>
            <person name="Kautmanova I."/>
            <person name="Kiss B."/>
            <person name="Kocsube S."/>
            <person name="Kotiranta H."/>
            <person name="LaButti K.M."/>
            <person name="Lechner B.E."/>
            <person name="Liimatainen K."/>
            <person name="Lipzen A."/>
            <person name="Lukacs Z."/>
            <person name="Mihaltcheva S."/>
            <person name="Morgado L.N."/>
            <person name="Niskanen T."/>
            <person name="Noordeloos M.E."/>
            <person name="Ohm R.A."/>
            <person name="Ortiz-Santana B."/>
            <person name="Ovrebo C."/>
            <person name="Racz N."/>
            <person name="Riley R."/>
            <person name="Savchenko A."/>
            <person name="Shiryaev A."/>
            <person name="Soop K."/>
            <person name="Spirin V."/>
            <person name="Szebenyi C."/>
            <person name="Tomsovsky M."/>
            <person name="Tulloss R.E."/>
            <person name="Uehling J."/>
            <person name="Grigoriev I.V."/>
            <person name="Vagvolgyi C."/>
            <person name="Papp T."/>
            <person name="Martin F.M."/>
            <person name="Miettinen O."/>
            <person name="Hibbett D.S."/>
            <person name="Nagy L.G."/>
        </authorList>
    </citation>
    <scope>NUCLEOTIDE SEQUENCE [LARGE SCALE GENOMIC DNA]</scope>
    <source>
        <strain evidence="1 2">OMC1185</strain>
    </source>
</reference>
<keyword evidence="2" id="KW-1185">Reference proteome</keyword>
<dbReference type="GO" id="GO:0000730">
    <property type="term" value="P:DNA recombinase assembly"/>
    <property type="evidence" value="ECO:0007669"/>
    <property type="project" value="TreeGrafter"/>
</dbReference>
<evidence type="ECO:0000313" key="1">
    <source>
        <dbReference type="EMBL" id="TFK56990.1"/>
    </source>
</evidence>
<dbReference type="InterPro" id="IPR010995">
    <property type="entry name" value="DNA_repair_Rad51/TF_NusA_a-hlx"/>
</dbReference>
<dbReference type="GO" id="GO:0000794">
    <property type="term" value="C:condensed nuclear chromosome"/>
    <property type="evidence" value="ECO:0007669"/>
    <property type="project" value="TreeGrafter"/>
</dbReference>
<dbReference type="STRING" id="5364.A0A5C3NI84"/>
<dbReference type="OrthoDB" id="10251254at2759"/>
<name>A0A5C3NI84_9AGAM</name>